<dbReference type="EMBL" id="JANDZV010000006">
    <property type="protein sequence ID" value="MCZ7408093.1"/>
    <property type="molecule type" value="Genomic_DNA"/>
</dbReference>
<dbReference type="Pfam" id="PF01206">
    <property type="entry name" value="TusA"/>
    <property type="match status" value="1"/>
</dbReference>
<dbReference type="KEGG" id="pmic:NW74_00585"/>
<name>A0A0B4RZX2_9FIRM</name>
<evidence type="ECO:0000313" key="6">
    <source>
        <dbReference type="Proteomes" id="UP000031386"/>
    </source>
</evidence>
<dbReference type="Gene3D" id="3.30.110.40">
    <property type="entry name" value="TusA-like domain"/>
    <property type="match status" value="1"/>
</dbReference>
<dbReference type="Proteomes" id="UP001210690">
    <property type="component" value="Chromosome"/>
</dbReference>
<dbReference type="AlphaFoldDB" id="A0A0B4RZX2"/>
<accession>A0A0B4RZX2</accession>
<dbReference type="OrthoDB" id="9797352at2"/>
<evidence type="ECO:0000313" key="3">
    <source>
        <dbReference type="EMBL" id="MBF1307698.1"/>
    </source>
</evidence>
<protein>
    <submittedName>
        <fullName evidence="2">Redox protein SirA</fullName>
    </submittedName>
    <submittedName>
        <fullName evidence="3">Sulfurtransferase TusA family protein</fullName>
    </submittedName>
</protein>
<dbReference type="SUPFAM" id="SSF64307">
    <property type="entry name" value="SirA-like"/>
    <property type="match status" value="1"/>
</dbReference>
<keyword evidence="6" id="KW-1185">Reference proteome</keyword>
<dbReference type="EMBL" id="JABZRE010000050">
    <property type="protein sequence ID" value="MBF1307698.1"/>
    <property type="molecule type" value="Genomic_DNA"/>
</dbReference>
<evidence type="ECO:0000313" key="4">
    <source>
        <dbReference type="EMBL" id="MCZ7408093.1"/>
    </source>
</evidence>
<dbReference type="InterPro" id="IPR036868">
    <property type="entry name" value="TusA-like_sf"/>
</dbReference>
<dbReference type="Proteomes" id="UP000031386">
    <property type="component" value="Chromosome"/>
</dbReference>
<dbReference type="STRING" id="33033.NW74_00585"/>
<dbReference type="InterPro" id="IPR001455">
    <property type="entry name" value="TusA-like"/>
</dbReference>
<evidence type="ECO:0000313" key="5">
    <source>
        <dbReference type="EMBL" id="WBB30812.1"/>
    </source>
</evidence>
<dbReference type="EMBL" id="CP009761">
    <property type="protein sequence ID" value="AIZ35971.1"/>
    <property type="molecule type" value="Genomic_DNA"/>
</dbReference>
<feature type="domain" description="UPF0033" evidence="1">
    <location>
        <begin position="2"/>
        <end position="68"/>
    </location>
</feature>
<evidence type="ECO:0000313" key="2">
    <source>
        <dbReference type="EMBL" id="AIZ35971.1"/>
    </source>
</evidence>
<gene>
    <name evidence="3" type="ORF">HXM94_07985</name>
    <name evidence="5" type="ORF">NM222_07630</name>
    <name evidence="4" type="ORF">NND69_06995</name>
    <name evidence="2" type="ORF">NW74_00585</name>
</gene>
<organism evidence="2 6">
    <name type="scientific">Parvimonas micra</name>
    <dbReference type="NCBI Taxonomy" id="33033"/>
    <lineage>
        <taxon>Bacteria</taxon>
        <taxon>Bacillati</taxon>
        <taxon>Bacillota</taxon>
        <taxon>Tissierellia</taxon>
        <taxon>Tissierellales</taxon>
        <taxon>Peptoniphilaceae</taxon>
        <taxon>Parvimonas</taxon>
    </lineage>
</organism>
<dbReference type="EMBL" id="CP101412">
    <property type="protein sequence ID" value="WBB30812.1"/>
    <property type="molecule type" value="Genomic_DNA"/>
</dbReference>
<dbReference type="Proteomes" id="UP000758611">
    <property type="component" value="Unassembled WGS sequence"/>
</dbReference>
<reference evidence="3" key="2">
    <citation type="submission" date="2020-04" db="EMBL/GenBank/DDBJ databases">
        <title>Deep metagenomics examines the oral microbiome during advanced dental caries in children, revealing novel taxa and co-occurrences with host molecules.</title>
        <authorList>
            <person name="Baker J.L."/>
            <person name="Morton J.T."/>
            <person name="Dinis M."/>
            <person name="Alvarez R."/>
            <person name="Tran N.C."/>
            <person name="Knight R."/>
            <person name="Edlund A."/>
        </authorList>
    </citation>
    <scope>NUCLEOTIDE SEQUENCE</scope>
    <source>
        <strain evidence="3">JCVI_23_bin.11</strain>
    </source>
</reference>
<reference evidence="2 6" key="1">
    <citation type="submission" date="2014-10" db="EMBL/GenBank/DDBJ databases">
        <title>Complete genome sequence of Parvimonas micra KCOM 1535 (= ChDC B708).</title>
        <authorList>
            <person name="Kook J.-K."/>
            <person name="Park S.-N."/>
            <person name="Lim Y.K."/>
            <person name="Roh H."/>
        </authorList>
    </citation>
    <scope>NUCLEOTIDE SEQUENCE [LARGE SCALE GENOMIC DNA]</scope>
    <source>
        <strain evidence="2">KCOM 1535</strain>
        <strain evidence="6">KCOM 1535 / ChDC B708</strain>
    </source>
</reference>
<dbReference type="Proteomes" id="UP001141458">
    <property type="component" value="Unassembled WGS sequence"/>
</dbReference>
<reference evidence="4" key="3">
    <citation type="submission" date="2022-07" db="EMBL/GenBank/DDBJ databases">
        <title>Parvimonas micra travels from the subgingival sulcus of the human oral cavity to the colorectal adenocarcinoma.</title>
        <authorList>
            <person name="Conde-Perez K."/>
            <person name="Buetas E."/>
            <person name="Aja-Macaya P."/>
            <person name="Martin-De Arribas E."/>
            <person name="Iglesias-Corras I."/>
            <person name="Trigo-Tasende N."/>
            <person name="Nasser-Ali M."/>
            <person name="Estevez L.S."/>
            <person name="Rumbo-Feal S."/>
            <person name="Otero-Alen B."/>
            <person name="Noguera J.F."/>
            <person name="Concha A."/>
            <person name="Pardinas-Lopez S."/>
            <person name="Carda-Dieguez M."/>
            <person name="Gomez-Randulfe I."/>
            <person name="Martinez-Lago N."/>
            <person name="Ladra S."/>
            <person name="Aparicio L.A."/>
            <person name="Bou G."/>
            <person name="Mira A."/>
            <person name="Vallejo J.A."/>
            <person name="Poza M."/>
        </authorList>
    </citation>
    <scope>NUCLEOTIDE SEQUENCE</scope>
    <source>
        <strain evidence="5">PM102KC-G-1</strain>
        <strain evidence="4">PM79KC-AC-4</strain>
    </source>
</reference>
<evidence type="ECO:0000259" key="1">
    <source>
        <dbReference type="Pfam" id="PF01206"/>
    </source>
</evidence>
<sequence length="68" mass="7624">MKELDVRGLSCPEPVLILQDALRENKNETYKVLASEAHVVKNITHFANSQGKKTSVKEVGLDFEIIVE</sequence>
<proteinExistence type="predicted"/>
<dbReference type="RefSeq" id="WP_029950606.1">
    <property type="nucleotide sequence ID" value="NZ_CAJPUJ010000059.1"/>
</dbReference>